<reference evidence="1 2" key="1">
    <citation type="submission" date="2024-03" db="EMBL/GenBank/DDBJ databases">
        <title>Adaptation during the transition from Ophiocordyceps entomopathogen to insect associate is accompanied by gene loss and intensified selection.</title>
        <authorList>
            <person name="Ward C.M."/>
            <person name="Onetto C.A."/>
            <person name="Borneman A.R."/>
        </authorList>
    </citation>
    <scope>NUCLEOTIDE SEQUENCE [LARGE SCALE GENOMIC DNA]</scope>
    <source>
        <strain evidence="1">AWRI1</strain>
        <tissue evidence="1">Single Adult Female</tissue>
    </source>
</reference>
<keyword evidence="2" id="KW-1185">Reference proteome</keyword>
<proteinExistence type="predicted"/>
<evidence type="ECO:0000313" key="2">
    <source>
        <dbReference type="Proteomes" id="UP001367676"/>
    </source>
</evidence>
<accession>A0AAN9TA25</accession>
<evidence type="ECO:0000313" key="1">
    <source>
        <dbReference type="EMBL" id="KAK7575819.1"/>
    </source>
</evidence>
<gene>
    <name evidence="1" type="ORF">V9T40_012105</name>
</gene>
<name>A0AAN9TA25_9HEMI</name>
<dbReference type="EMBL" id="JBBCAQ010000036">
    <property type="protein sequence ID" value="KAK7575819.1"/>
    <property type="molecule type" value="Genomic_DNA"/>
</dbReference>
<dbReference type="Proteomes" id="UP001367676">
    <property type="component" value="Unassembled WGS sequence"/>
</dbReference>
<comment type="caution">
    <text evidence="1">The sequence shown here is derived from an EMBL/GenBank/DDBJ whole genome shotgun (WGS) entry which is preliminary data.</text>
</comment>
<organism evidence="1 2">
    <name type="scientific">Parthenolecanium corni</name>
    <dbReference type="NCBI Taxonomy" id="536013"/>
    <lineage>
        <taxon>Eukaryota</taxon>
        <taxon>Metazoa</taxon>
        <taxon>Ecdysozoa</taxon>
        <taxon>Arthropoda</taxon>
        <taxon>Hexapoda</taxon>
        <taxon>Insecta</taxon>
        <taxon>Pterygota</taxon>
        <taxon>Neoptera</taxon>
        <taxon>Paraneoptera</taxon>
        <taxon>Hemiptera</taxon>
        <taxon>Sternorrhyncha</taxon>
        <taxon>Coccoidea</taxon>
        <taxon>Coccidae</taxon>
        <taxon>Parthenolecanium</taxon>
    </lineage>
</organism>
<protein>
    <submittedName>
        <fullName evidence="1">Uncharacterized protein</fullName>
    </submittedName>
</protein>
<sequence>MPNMKFKSTGADSADNQLNSKATVAQYFALECTVQGKALELYIVLSQLLADKLAPPLVAHWRPDGTPSLPPVLVYVLRSNVMRKFIV</sequence>
<dbReference type="AlphaFoldDB" id="A0AAN9TA25"/>